<dbReference type="AlphaFoldDB" id="A0AAD7B459"/>
<name>A0AAD7B459_9AGAR</name>
<feature type="non-terminal residue" evidence="3">
    <location>
        <position position="1"/>
    </location>
</feature>
<dbReference type="Gene3D" id="3.40.50.300">
    <property type="entry name" value="P-loop containing nucleotide triphosphate hydrolases"/>
    <property type="match status" value="1"/>
</dbReference>
<protein>
    <recommendedName>
        <fullName evidence="2">Nephrocystin 3-like N-terminal domain-containing protein</fullName>
    </recommendedName>
</protein>
<dbReference type="InterPro" id="IPR056884">
    <property type="entry name" value="NPHP3-like_N"/>
</dbReference>
<comment type="caution">
    <text evidence="3">The sequence shown here is derived from an EMBL/GenBank/DDBJ whole genome shotgun (WGS) entry which is preliminary data.</text>
</comment>
<reference evidence="3" key="1">
    <citation type="submission" date="2023-03" db="EMBL/GenBank/DDBJ databases">
        <title>Massive genome expansion in bonnet fungi (Mycena s.s.) driven by repeated elements and novel gene families across ecological guilds.</title>
        <authorList>
            <consortium name="Lawrence Berkeley National Laboratory"/>
            <person name="Harder C.B."/>
            <person name="Miyauchi S."/>
            <person name="Viragh M."/>
            <person name="Kuo A."/>
            <person name="Thoen E."/>
            <person name="Andreopoulos B."/>
            <person name="Lu D."/>
            <person name="Skrede I."/>
            <person name="Drula E."/>
            <person name="Henrissat B."/>
            <person name="Morin E."/>
            <person name="Kohler A."/>
            <person name="Barry K."/>
            <person name="LaButti K."/>
            <person name="Morin E."/>
            <person name="Salamov A."/>
            <person name="Lipzen A."/>
            <person name="Mereny Z."/>
            <person name="Hegedus B."/>
            <person name="Baldrian P."/>
            <person name="Stursova M."/>
            <person name="Weitz H."/>
            <person name="Taylor A."/>
            <person name="Grigoriev I.V."/>
            <person name="Nagy L.G."/>
            <person name="Martin F."/>
            <person name="Kauserud H."/>
        </authorList>
    </citation>
    <scope>NUCLEOTIDE SEQUENCE</scope>
    <source>
        <strain evidence="3">9284</strain>
    </source>
</reference>
<dbReference type="InterPro" id="IPR027417">
    <property type="entry name" value="P-loop_NTPase"/>
</dbReference>
<evidence type="ECO:0000313" key="4">
    <source>
        <dbReference type="Proteomes" id="UP001221142"/>
    </source>
</evidence>
<evidence type="ECO:0000259" key="2">
    <source>
        <dbReference type="Pfam" id="PF24883"/>
    </source>
</evidence>
<evidence type="ECO:0000256" key="1">
    <source>
        <dbReference type="ARBA" id="ARBA00022737"/>
    </source>
</evidence>
<keyword evidence="1" id="KW-0677">Repeat</keyword>
<accession>A0AAD7B459</accession>
<feature type="non-terminal residue" evidence="3">
    <location>
        <position position="85"/>
    </location>
</feature>
<dbReference type="Pfam" id="PF24883">
    <property type="entry name" value="NPHP3_N"/>
    <property type="match status" value="1"/>
</dbReference>
<dbReference type="EMBL" id="JARKIF010000036">
    <property type="protein sequence ID" value="KAJ7610152.1"/>
    <property type="molecule type" value="Genomic_DNA"/>
</dbReference>
<gene>
    <name evidence="3" type="ORF">FB45DRAFT_714370</name>
</gene>
<keyword evidence="4" id="KW-1185">Reference proteome</keyword>
<sequence>WTASDIQNFLLWLNGPAGAGKSAIIQTLALRLQEVGCLRGRFFFKRAHSSCCNARALFTTLAYQLVDPAVRKLVPKTVEEAPKLI</sequence>
<dbReference type="Proteomes" id="UP001221142">
    <property type="component" value="Unassembled WGS sequence"/>
</dbReference>
<feature type="domain" description="Nephrocystin 3-like N-terminal" evidence="2">
    <location>
        <begin position="1"/>
        <end position="80"/>
    </location>
</feature>
<organism evidence="3 4">
    <name type="scientific">Roridomyces roridus</name>
    <dbReference type="NCBI Taxonomy" id="1738132"/>
    <lineage>
        <taxon>Eukaryota</taxon>
        <taxon>Fungi</taxon>
        <taxon>Dikarya</taxon>
        <taxon>Basidiomycota</taxon>
        <taxon>Agaricomycotina</taxon>
        <taxon>Agaricomycetes</taxon>
        <taxon>Agaricomycetidae</taxon>
        <taxon>Agaricales</taxon>
        <taxon>Marasmiineae</taxon>
        <taxon>Mycenaceae</taxon>
        <taxon>Roridomyces</taxon>
    </lineage>
</organism>
<evidence type="ECO:0000313" key="3">
    <source>
        <dbReference type="EMBL" id="KAJ7610152.1"/>
    </source>
</evidence>
<proteinExistence type="predicted"/>